<evidence type="ECO:0008006" key="2">
    <source>
        <dbReference type="Google" id="ProtNLM"/>
    </source>
</evidence>
<dbReference type="InterPro" id="IPR021736">
    <property type="entry name" value="DUF3305"/>
</dbReference>
<proteinExistence type="predicted"/>
<dbReference type="AlphaFoldDB" id="A0A3B0RZE8"/>
<protein>
    <recommendedName>
        <fullName evidence="2">Molybdopterin-guanine dinucleotide biosynthesis protein MobA</fullName>
    </recommendedName>
</protein>
<dbReference type="EMBL" id="UOEG01000162">
    <property type="protein sequence ID" value="VAV97379.1"/>
    <property type="molecule type" value="Genomic_DNA"/>
</dbReference>
<reference evidence="1" key="1">
    <citation type="submission" date="2018-06" db="EMBL/GenBank/DDBJ databases">
        <authorList>
            <person name="Zhirakovskaya E."/>
        </authorList>
    </citation>
    <scope>NUCLEOTIDE SEQUENCE</scope>
</reference>
<name>A0A3B0RZE8_9ZZZZ</name>
<dbReference type="Pfam" id="PF11749">
    <property type="entry name" value="DUF3305"/>
    <property type="match status" value="1"/>
</dbReference>
<evidence type="ECO:0000313" key="1">
    <source>
        <dbReference type="EMBL" id="VAV97379.1"/>
    </source>
</evidence>
<sequence>MPLGIVIRKSPGVTRWAKWVWKAVAVLPGAGPADWHELRRDGEMVEYHATTVTLELFRADTEAYLSGISTRSPSIYVVLRESADPDAAQDVTVLLATASPYEAQDYADSSEEIVELVPMPEGLINWIKTFINVHYQPEEFIKRRRKNARVDLVEDGVGDARITQLSDVYRAPGRTKPEPIQ</sequence>
<organism evidence="1">
    <name type="scientific">hydrothermal vent metagenome</name>
    <dbReference type="NCBI Taxonomy" id="652676"/>
    <lineage>
        <taxon>unclassified sequences</taxon>
        <taxon>metagenomes</taxon>
        <taxon>ecological metagenomes</taxon>
    </lineage>
</organism>
<gene>
    <name evidence="1" type="ORF">MNBD_ALPHA07-2229</name>
</gene>
<accession>A0A3B0RZE8</accession>